<name>A0A7G9L546_9SPHN</name>
<dbReference type="EMBL" id="CP060697">
    <property type="protein sequence ID" value="QNM83745.1"/>
    <property type="molecule type" value="Genomic_DNA"/>
</dbReference>
<accession>A0A7G9L546</accession>
<organism evidence="2 3">
    <name type="scientific">Sphingomonas sabuli</name>
    <dbReference type="NCBI Taxonomy" id="2764186"/>
    <lineage>
        <taxon>Bacteria</taxon>
        <taxon>Pseudomonadati</taxon>
        <taxon>Pseudomonadota</taxon>
        <taxon>Alphaproteobacteria</taxon>
        <taxon>Sphingomonadales</taxon>
        <taxon>Sphingomonadaceae</taxon>
        <taxon>Sphingomonas</taxon>
    </lineage>
</organism>
<dbReference type="KEGG" id="ssau:H8M03_05340"/>
<proteinExistence type="predicted"/>
<gene>
    <name evidence="2" type="ORF">H8M03_05340</name>
</gene>
<protein>
    <submittedName>
        <fullName evidence="2">Uncharacterized protein</fullName>
    </submittedName>
</protein>
<reference evidence="2 3" key="1">
    <citation type="submission" date="2020-08" db="EMBL/GenBank/DDBJ databases">
        <title>Sphingomonas sp. sand1-3 16S ribosomal RNA gene Genome sequencing and assembly.</title>
        <authorList>
            <person name="Kang M."/>
        </authorList>
    </citation>
    <scope>NUCLEOTIDE SEQUENCE [LARGE SCALE GENOMIC DNA]</scope>
    <source>
        <strain evidence="3">sand1-3</strain>
    </source>
</reference>
<dbReference type="Proteomes" id="UP000515861">
    <property type="component" value="Chromosome"/>
</dbReference>
<evidence type="ECO:0000313" key="2">
    <source>
        <dbReference type="EMBL" id="QNM83745.1"/>
    </source>
</evidence>
<dbReference type="RefSeq" id="WP_187480699.1">
    <property type="nucleotide sequence ID" value="NZ_CP060697.1"/>
</dbReference>
<sequence>MALPAGHCGEPVQFNSRLTQPSFAAGGCRAMTKHIAIIACLLLAACSGEDVIENNSSGAEALPSLNRQQASATGDPQPPGQTSAPEQPAGNAAIPAALHGRWGLTPGDCTSTGGDNKGLLVVSADSLKFYESRAIPTVTLQTSPNSANGQFNFTGEGQEWQRYQALELQDDKLVRTERDPLETFTYARC</sequence>
<evidence type="ECO:0000256" key="1">
    <source>
        <dbReference type="SAM" id="MobiDB-lite"/>
    </source>
</evidence>
<dbReference type="AlphaFoldDB" id="A0A7G9L546"/>
<feature type="compositionally biased region" description="Polar residues" evidence="1">
    <location>
        <begin position="66"/>
        <end position="85"/>
    </location>
</feature>
<keyword evidence="3" id="KW-1185">Reference proteome</keyword>
<evidence type="ECO:0000313" key="3">
    <source>
        <dbReference type="Proteomes" id="UP000515861"/>
    </source>
</evidence>
<feature type="region of interest" description="Disordered" evidence="1">
    <location>
        <begin position="66"/>
        <end position="90"/>
    </location>
</feature>